<dbReference type="GeneID" id="85316834"/>
<gene>
    <name evidence="2" type="ORF">B0T26DRAFT_171288</name>
</gene>
<comment type="caution">
    <text evidence="2">The sequence shown here is derived from an EMBL/GenBank/DDBJ whole genome shotgun (WGS) entry which is preliminary data.</text>
</comment>
<dbReference type="EMBL" id="JAUIRO010000002">
    <property type="protein sequence ID" value="KAK0728426.1"/>
    <property type="molecule type" value="Genomic_DNA"/>
</dbReference>
<name>A0AA40B653_9PEZI</name>
<dbReference type="AlphaFoldDB" id="A0AA40B653"/>
<reference evidence="2" key="1">
    <citation type="submission" date="2023-06" db="EMBL/GenBank/DDBJ databases">
        <title>Genome-scale phylogeny and comparative genomics of the fungal order Sordariales.</title>
        <authorList>
            <consortium name="Lawrence Berkeley National Laboratory"/>
            <person name="Hensen N."/>
            <person name="Bonometti L."/>
            <person name="Westerberg I."/>
            <person name="Brannstrom I.O."/>
            <person name="Guillou S."/>
            <person name="Cros-Aarteil S."/>
            <person name="Calhoun S."/>
            <person name="Haridas S."/>
            <person name="Kuo A."/>
            <person name="Mondo S."/>
            <person name="Pangilinan J."/>
            <person name="Riley R."/>
            <person name="LaButti K."/>
            <person name="Andreopoulos B."/>
            <person name="Lipzen A."/>
            <person name="Chen C."/>
            <person name="Yanf M."/>
            <person name="Daum C."/>
            <person name="Ng V."/>
            <person name="Clum A."/>
            <person name="Steindorff A."/>
            <person name="Ohm R."/>
            <person name="Martin F."/>
            <person name="Silar P."/>
            <person name="Natvig D."/>
            <person name="Lalanne C."/>
            <person name="Gautier V."/>
            <person name="Ament-velasquez S.L."/>
            <person name="Kruys A."/>
            <person name="Hutchinson M.I."/>
            <person name="Powell A.J."/>
            <person name="Barry K."/>
            <person name="Miller A.N."/>
            <person name="Grigoriev I.V."/>
            <person name="Debuchy R."/>
            <person name="Gladieux P."/>
            <person name="Thoren M.H."/>
            <person name="Johannesson H."/>
        </authorList>
    </citation>
    <scope>NUCLEOTIDE SEQUENCE</scope>
    <source>
        <strain evidence="2">SMH2392-1A</strain>
    </source>
</reference>
<accession>A0AA40B653</accession>
<evidence type="ECO:0000256" key="1">
    <source>
        <dbReference type="SAM" id="MobiDB-lite"/>
    </source>
</evidence>
<dbReference type="RefSeq" id="XP_060301281.1">
    <property type="nucleotide sequence ID" value="XM_060433564.1"/>
</dbReference>
<keyword evidence="3" id="KW-1185">Reference proteome</keyword>
<protein>
    <submittedName>
        <fullName evidence="2">Uncharacterized protein</fullName>
    </submittedName>
</protein>
<organism evidence="2 3">
    <name type="scientific">Lasiosphaeria miniovina</name>
    <dbReference type="NCBI Taxonomy" id="1954250"/>
    <lineage>
        <taxon>Eukaryota</taxon>
        <taxon>Fungi</taxon>
        <taxon>Dikarya</taxon>
        <taxon>Ascomycota</taxon>
        <taxon>Pezizomycotina</taxon>
        <taxon>Sordariomycetes</taxon>
        <taxon>Sordariomycetidae</taxon>
        <taxon>Sordariales</taxon>
        <taxon>Lasiosphaeriaceae</taxon>
        <taxon>Lasiosphaeria</taxon>
    </lineage>
</organism>
<evidence type="ECO:0000313" key="3">
    <source>
        <dbReference type="Proteomes" id="UP001172101"/>
    </source>
</evidence>
<dbReference type="Proteomes" id="UP001172101">
    <property type="component" value="Unassembled WGS sequence"/>
</dbReference>
<sequence>MQFYSSFACTYLWSTAWGLQSILATEHNASPLKAFLPFAVRTLPVGFRRFVSPKPESRSPGFSDIAHPPDLRPSGFEQGSPCSIRRLTGPATAREHVQVAKRHWAAPRFASPAVIDSSCMITRKGCCLQVTFRAPLPGGCNHMHTLTACKWDSRQARTLSLNSRSAGSIFSPPDR</sequence>
<proteinExistence type="predicted"/>
<evidence type="ECO:0000313" key="2">
    <source>
        <dbReference type="EMBL" id="KAK0728426.1"/>
    </source>
</evidence>
<feature type="region of interest" description="Disordered" evidence="1">
    <location>
        <begin position="54"/>
        <end position="78"/>
    </location>
</feature>